<name>A0A9X9T6Y3_METOG</name>
<dbReference type="PANTHER" id="PTHR36842:SF1">
    <property type="entry name" value="PROTEIN TOLB"/>
    <property type="match status" value="1"/>
</dbReference>
<keyword evidence="1" id="KW-0812">Transmembrane</keyword>
<dbReference type="EMBL" id="CP113361">
    <property type="protein sequence ID" value="WAI00459.1"/>
    <property type="molecule type" value="Genomic_DNA"/>
</dbReference>
<dbReference type="Gene3D" id="2.120.10.30">
    <property type="entry name" value="TolB, C-terminal domain"/>
    <property type="match status" value="1"/>
</dbReference>
<dbReference type="GeneID" id="76835128"/>
<dbReference type="PANTHER" id="PTHR36842">
    <property type="entry name" value="PROTEIN TOLB HOMOLOG"/>
    <property type="match status" value="1"/>
</dbReference>
<dbReference type="Proteomes" id="UP001163096">
    <property type="component" value="Chromosome"/>
</dbReference>
<keyword evidence="1" id="KW-1133">Transmembrane helix</keyword>
<organism evidence="2 3">
    <name type="scientific">Methanogenium organophilum</name>
    <dbReference type="NCBI Taxonomy" id="2199"/>
    <lineage>
        <taxon>Archaea</taxon>
        <taxon>Methanobacteriati</taxon>
        <taxon>Methanobacteriota</taxon>
        <taxon>Stenosarchaea group</taxon>
        <taxon>Methanomicrobia</taxon>
        <taxon>Methanomicrobiales</taxon>
        <taxon>Methanomicrobiaceae</taxon>
        <taxon>Methanogenium</taxon>
    </lineage>
</organism>
<keyword evidence="1" id="KW-0472">Membrane</keyword>
<feature type="transmembrane region" description="Helical" evidence="1">
    <location>
        <begin position="382"/>
        <end position="399"/>
    </location>
</feature>
<keyword evidence="3" id="KW-1185">Reference proteome</keyword>
<sequence>MLLSLCILGPAASAVGISGEKKTIFTAEEGAYISSAIDSGNILICEVYPDPDKDDASSWSRLYLYNISEGTPEELLIHPSPSLSLYHHLDINENIVVWVAKSERDWVEGQFDVYAYNLDERKSPERIAEKFYSVNGIAKCNDKIIITGRNSATETRDYDHGEIFVYNLVEGSLTKYELPGCQSWVAVSGKNLIFQDTRYGQLKNTVHLMNFDTGKTRQIGDENKGVYSNPDISGEKIVYKFDENFGSFLKDNPPQKVLMTDIFTNEMTIIASPDAQVASPKIDGNNIVWADKRNRVYYSVRLYNINEEYEILISDTNGTSGGSVEISGDSVIWKDLVNGRNVLKLIKLDLPKTSATLTEIQQTIEKGVAETDNGENSTQTAGLFWGFSFAGVIFGLCFISRRNIVIEN</sequence>
<dbReference type="SUPFAM" id="SSF82171">
    <property type="entry name" value="DPP6 N-terminal domain-like"/>
    <property type="match status" value="1"/>
</dbReference>
<evidence type="ECO:0000256" key="1">
    <source>
        <dbReference type="SAM" id="Phobius"/>
    </source>
</evidence>
<dbReference type="RefSeq" id="WP_268185658.1">
    <property type="nucleotide sequence ID" value="NZ_CP113361.1"/>
</dbReference>
<accession>A0A9X9T6Y3</accession>
<dbReference type="KEGG" id="mou:OU421_08460"/>
<dbReference type="AlphaFoldDB" id="A0A9X9T6Y3"/>
<protein>
    <submittedName>
        <fullName evidence="2">Uncharacterized protein</fullName>
    </submittedName>
</protein>
<evidence type="ECO:0000313" key="3">
    <source>
        <dbReference type="Proteomes" id="UP001163096"/>
    </source>
</evidence>
<dbReference type="InterPro" id="IPR011042">
    <property type="entry name" value="6-blade_b-propeller_TolB-like"/>
</dbReference>
<gene>
    <name evidence="2" type="ORF">OU421_08460</name>
</gene>
<evidence type="ECO:0000313" key="2">
    <source>
        <dbReference type="EMBL" id="WAI00459.1"/>
    </source>
</evidence>
<proteinExistence type="predicted"/>
<reference evidence="2" key="1">
    <citation type="submission" date="2022-11" db="EMBL/GenBank/DDBJ databases">
        <title>Complete genome sequence of Methanogenium organophilum DSM 3596.</title>
        <authorList>
            <person name="Chen S.-C."/>
            <person name="Lai S.-J."/>
            <person name="You Y.-T."/>
        </authorList>
    </citation>
    <scope>NUCLEOTIDE SEQUENCE</scope>
    <source>
        <strain evidence="2">DSM 3596</strain>
    </source>
</reference>